<reference evidence="2" key="1">
    <citation type="submission" date="2018-05" db="EMBL/GenBank/DDBJ databases">
        <authorList>
            <person name="Lanie J.A."/>
            <person name="Ng W.-L."/>
            <person name="Kazmierczak K.M."/>
            <person name="Andrzejewski T.M."/>
            <person name="Davidsen T.M."/>
            <person name="Wayne K.J."/>
            <person name="Tettelin H."/>
            <person name="Glass J.I."/>
            <person name="Rusch D."/>
            <person name="Podicherti R."/>
            <person name="Tsui H.-C.T."/>
            <person name="Winkler M.E."/>
        </authorList>
    </citation>
    <scope>NUCLEOTIDE SEQUENCE</scope>
</reference>
<protein>
    <submittedName>
        <fullName evidence="2">Uncharacterized protein</fullName>
    </submittedName>
</protein>
<feature type="non-terminal residue" evidence="2">
    <location>
        <position position="1"/>
    </location>
</feature>
<feature type="region of interest" description="Disordered" evidence="1">
    <location>
        <begin position="46"/>
        <end position="78"/>
    </location>
</feature>
<proteinExistence type="predicted"/>
<organism evidence="2">
    <name type="scientific">marine metagenome</name>
    <dbReference type="NCBI Taxonomy" id="408172"/>
    <lineage>
        <taxon>unclassified sequences</taxon>
        <taxon>metagenomes</taxon>
        <taxon>ecological metagenomes</taxon>
    </lineage>
</organism>
<gene>
    <name evidence="2" type="ORF">METZ01_LOCUS422553</name>
</gene>
<name>A0A382XFT4_9ZZZZ</name>
<evidence type="ECO:0000313" key="2">
    <source>
        <dbReference type="EMBL" id="SVD69699.1"/>
    </source>
</evidence>
<feature type="compositionally biased region" description="Basic and acidic residues" evidence="1">
    <location>
        <begin position="108"/>
        <end position="120"/>
    </location>
</feature>
<dbReference type="AlphaFoldDB" id="A0A382XFT4"/>
<feature type="region of interest" description="Disordered" evidence="1">
    <location>
        <begin position="108"/>
        <end position="177"/>
    </location>
</feature>
<dbReference type="EMBL" id="UINC01167279">
    <property type="protein sequence ID" value="SVD69699.1"/>
    <property type="molecule type" value="Genomic_DNA"/>
</dbReference>
<feature type="compositionally biased region" description="Polar residues" evidence="1">
    <location>
        <begin position="51"/>
        <end position="63"/>
    </location>
</feature>
<accession>A0A382XFT4</accession>
<evidence type="ECO:0000256" key="1">
    <source>
        <dbReference type="SAM" id="MobiDB-lite"/>
    </source>
</evidence>
<feature type="compositionally biased region" description="Basic and acidic residues" evidence="1">
    <location>
        <begin position="151"/>
        <end position="177"/>
    </location>
</feature>
<sequence length="177" mass="19846">KIDVLHPGLGSKRGSEVEHLKLRLAQMKTQQEKDREKLQAERARLNKLAARTSTPQTITGQETNKAHGDAYGPSAADKRKAELAARREAMKQAWLKDDLSKITNADDLKKAKSKWSEREGTFSTGGPMRIAGEEPNLLKYMKGQRINQDTGKWEQKKEVKAKPWKDPNKEGGGGDDR</sequence>